<dbReference type="AlphaFoldDB" id="A0A239EF46"/>
<dbReference type="PANTHER" id="PTHR32387">
    <property type="entry name" value="WU:FJ29H11"/>
    <property type="match status" value="1"/>
</dbReference>
<dbReference type="GO" id="GO:0016301">
    <property type="term" value="F:kinase activity"/>
    <property type="evidence" value="ECO:0007669"/>
    <property type="project" value="UniProtKB-KW"/>
</dbReference>
<name>A0A239EF46_9ACTN</name>
<dbReference type="PANTHER" id="PTHR32387:SF0">
    <property type="entry name" value="PROTEIN NO VEIN"/>
    <property type="match status" value="1"/>
</dbReference>
<feature type="compositionally biased region" description="Polar residues" evidence="1">
    <location>
        <begin position="342"/>
        <end position="354"/>
    </location>
</feature>
<dbReference type="Gene3D" id="3.30.565.10">
    <property type="entry name" value="Histidine kinase-like ATPase, C-terminal domain"/>
    <property type="match status" value="1"/>
</dbReference>
<keyword evidence="2" id="KW-0808">Transferase</keyword>
<dbReference type="SUPFAM" id="SSF55874">
    <property type="entry name" value="ATPase domain of HSP90 chaperone/DNA topoisomerase II/histidine kinase"/>
    <property type="match status" value="1"/>
</dbReference>
<evidence type="ECO:0000313" key="3">
    <source>
        <dbReference type="Proteomes" id="UP000198386"/>
    </source>
</evidence>
<keyword evidence="2" id="KW-0418">Kinase</keyword>
<keyword evidence="3" id="KW-1185">Reference proteome</keyword>
<reference evidence="3" key="1">
    <citation type="submission" date="2017-06" db="EMBL/GenBank/DDBJ databases">
        <authorList>
            <person name="Varghese N."/>
            <person name="Submissions S."/>
        </authorList>
    </citation>
    <scope>NUCLEOTIDE SEQUENCE [LARGE SCALE GENOMIC DNA]</scope>
    <source>
        <strain evidence="3">DSM 45423</strain>
    </source>
</reference>
<dbReference type="NCBIfam" id="NF047352">
    <property type="entry name" value="P_loop_sacsin"/>
    <property type="match status" value="1"/>
</dbReference>
<dbReference type="InterPro" id="IPR036890">
    <property type="entry name" value="HATPase_C_sf"/>
</dbReference>
<gene>
    <name evidence="2" type="ORF">SAMN04488107_2528</name>
</gene>
<dbReference type="EMBL" id="FZOH01000004">
    <property type="protein sequence ID" value="SNS43237.1"/>
    <property type="molecule type" value="Genomic_DNA"/>
</dbReference>
<protein>
    <submittedName>
        <fullName evidence="2">Histidine kinase-, DNA gyrase B-, and HSP90-like ATPase</fullName>
    </submittedName>
</protein>
<dbReference type="Proteomes" id="UP000198386">
    <property type="component" value="Unassembled WGS sequence"/>
</dbReference>
<proteinExistence type="predicted"/>
<organism evidence="2 3">
    <name type="scientific">Geodermatophilus saharensis</name>
    <dbReference type="NCBI Taxonomy" id="1137994"/>
    <lineage>
        <taxon>Bacteria</taxon>
        <taxon>Bacillati</taxon>
        <taxon>Actinomycetota</taxon>
        <taxon>Actinomycetes</taxon>
        <taxon>Geodermatophilales</taxon>
        <taxon>Geodermatophilaceae</taxon>
        <taxon>Geodermatophilus</taxon>
    </lineage>
</organism>
<evidence type="ECO:0000256" key="1">
    <source>
        <dbReference type="SAM" id="MobiDB-lite"/>
    </source>
</evidence>
<dbReference type="Pfam" id="PF13589">
    <property type="entry name" value="HATPase_c_3"/>
    <property type="match status" value="1"/>
</dbReference>
<dbReference type="InterPro" id="IPR052957">
    <property type="entry name" value="Auxin_embryo_med"/>
</dbReference>
<evidence type="ECO:0000313" key="2">
    <source>
        <dbReference type="EMBL" id="SNS43237.1"/>
    </source>
</evidence>
<sequence length="379" mass="41028">MTGLRDAQDGTTVDVLDRVEEKTRGRLRSYLSSRDDWNQSASLKSLTEHAVRDYEHRALVELLQNAHDAQAPGDRAGRVLIRLDEDEEAHGVLYVANSGRGLSDSNFDAITDIARSDKRPEEGIGNKGIGFKSVLQLSRRPEVFSLRHDAPDPEARGYCFGFAADDDIARALEALGHGADDVERLTEDVVRDVFPLCLPAPRPDLPEAVRQLFASGYVTVVRLPLTSAETADDARTQIEQLTDGPPVLLFLRRVAELVVETVSGETASQSVLLRTEADHAGSGPATVVRVELGYAGTWALAEQAVPEALSATRSTAASPGVTSATGGATGPVRSACPWHCGSTRSSPRAVSTRSCPWDPTRWRRSPRTSMLPSSRAWPV</sequence>
<dbReference type="RefSeq" id="WP_089404244.1">
    <property type="nucleotide sequence ID" value="NZ_FZOH01000004.1"/>
</dbReference>
<feature type="region of interest" description="Disordered" evidence="1">
    <location>
        <begin position="340"/>
        <end position="379"/>
    </location>
</feature>
<accession>A0A239EF46</accession>
<dbReference type="OrthoDB" id="9776021at2"/>